<dbReference type="Proteomes" id="UP000501266">
    <property type="component" value="Segment"/>
</dbReference>
<accession>A0A6G8R1X8</accession>
<dbReference type="RefSeq" id="YP_010652306.1">
    <property type="nucleotide sequence ID" value="NC_070785.1"/>
</dbReference>
<reference evidence="1 2" key="1">
    <citation type="submission" date="2020-02" db="EMBL/GenBank/DDBJ databases">
        <authorList>
            <person name="Bullock J.N."/>
            <person name="Barnes M.L."/>
            <person name="Kankolongo K.M."/>
            <person name="Dejene B.A."/>
            <person name="Lindsay P.E."/>
            <person name="Bhuiyan S."/>
            <person name="Nayek S."/>
            <person name="Hughes L.E."/>
            <person name="Garlena R.A."/>
            <person name="Russell D.A."/>
            <person name="Pope W.H."/>
            <person name="Jacobs-Sera D."/>
            <person name="Hatfull G.F."/>
        </authorList>
    </citation>
    <scope>NUCLEOTIDE SEQUENCE [LARGE SCALE GENOMIC DNA]</scope>
</reference>
<organism evidence="1 2">
    <name type="scientific">Streptomyces phage Wakanda</name>
    <dbReference type="NCBI Taxonomy" id="2713267"/>
    <lineage>
        <taxon>Viruses</taxon>
        <taxon>Duplodnaviria</taxon>
        <taxon>Heunggongvirae</taxon>
        <taxon>Uroviricota</taxon>
        <taxon>Caudoviricetes</taxon>
        <taxon>Stanwilliamsviridae</taxon>
        <taxon>Loccivirinae</taxon>
        <taxon>Wakandavirus</taxon>
        <taxon>Wakandavirus wakanda</taxon>
    </lineage>
</organism>
<dbReference type="KEGG" id="vg:77928091"/>
<proteinExistence type="predicted"/>
<dbReference type="EMBL" id="MT024865">
    <property type="protein sequence ID" value="QIN94215.1"/>
    <property type="molecule type" value="Genomic_DNA"/>
</dbReference>
<gene>
    <name evidence="1" type="primary">255</name>
    <name evidence="1" type="ORF">SEA_WAKANDA_255</name>
</gene>
<keyword evidence="2" id="KW-1185">Reference proteome</keyword>
<dbReference type="GeneID" id="77928091"/>
<evidence type="ECO:0000313" key="1">
    <source>
        <dbReference type="EMBL" id="QIN94215.1"/>
    </source>
</evidence>
<sequence length="87" mass="9430">MRITLATVHAVFAEYVETARALGFDMTGAYMQEGDAGNGQMWRLFVDSGVTAPGAGDRGYIGATKREACETMWTILRAWHAVSSLGK</sequence>
<protein>
    <submittedName>
        <fullName evidence="1">Uncharacterized protein</fullName>
    </submittedName>
</protein>
<evidence type="ECO:0000313" key="2">
    <source>
        <dbReference type="Proteomes" id="UP000501266"/>
    </source>
</evidence>
<name>A0A6G8R1X8_9CAUD</name>